<keyword evidence="1" id="KW-0347">Helicase</keyword>
<organism evidence="1 2">
    <name type="scientific">Candidatus Edwardsbacteria bacterium GWF2_54_11</name>
    <dbReference type="NCBI Taxonomy" id="1817851"/>
    <lineage>
        <taxon>Bacteria</taxon>
        <taxon>Candidatus Edwardsiibacteriota</taxon>
    </lineage>
</organism>
<gene>
    <name evidence="1" type="ORF">A2024_12310</name>
</gene>
<dbReference type="SUPFAM" id="SSF89550">
    <property type="entry name" value="PHP domain-like"/>
    <property type="match status" value="1"/>
</dbReference>
<protein>
    <submittedName>
        <fullName evidence="1">DNA helicase UvrD</fullName>
    </submittedName>
</protein>
<dbReference type="AlphaFoldDB" id="A0A1F5RFC9"/>
<dbReference type="CDD" id="cd19067">
    <property type="entry name" value="PfuEndoQ-like"/>
    <property type="match status" value="1"/>
</dbReference>
<dbReference type="GO" id="GO:0004386">
    <property type="term" value="F:helicase activity"/>
    <property type="evidence" value="ECO:0007669"/>
    <property type="project" value="UniProtKB-KW"/>
</dbReference>
<keyword evidence="1" id="KW-0547">Nucleotide-binding</keyword>
<accession>A0A1F5RFC9</accession>
<evidence type="ECO:0000313" key="1">
    <source>
        <dbReference type="EMBL" id="OGF13150.1"/>
    </source>
</evidence>
<dbReference type="Gene3D" id="3.20.20.140">
    <property type="entry name" value="Metal-dependent hydrolases"/>
    <property type="match status" value="1"/>
</dbReference>
<comment type="caution">
    <text evidence="1">The sequence shown here is derived from an EMBL/GenBank/DDBJ whole genome shotgun (WGS) entry which is preliminary data.</text>
</comment>
<evidence type="ECO:0000313" key="2">
    <source>
        <dbReference type="Proteomes" id="UP000177230"/>
    </source>
</evidence>
<keyword evidence="1" id="KW-0378">Hydrolase</keyword>
<name>A0A1F5RFC9_9BACT</name>
<reference evidence="1 2" key="1">
    <citation type="journal article" date="2016" name="Nat. Commun.">
        <title>Thousands of microbial genomes shed light on interconnected biogeochemical processes in an aquifer system.</title>
        <authorList>
            <person name="Anantharaman K."/>
            <person name="Brown C.T."/>
            <person name="Hug L.A."/>
            <person name="Sharon I."/>
            <person name="Castelle C.J."/>
            <person name="Probst A.J."/>
            <person name="Thomas B.C."/>
            <person name="Singh A."/>
            <person name="Wilkins M.J."/>
            <person name="Karaoz U."/>
            <person name="Brodie E.L."/>
            <person name="Williams K.H."/>
            <person name="Hubbard S.S."/>
            <person name="Banfield J.F."/>
        </authorList>
    </citation>
    <scope>NUCLEOTIDE SEQUENCE [LARGE SCALE GENOMIC DNA]</scope>
</reference>
<dbReference type="PANTHER" id="PTHR40084:SF1">
    <property type="entry name" value="PHOSPHOTRANSFERASE"/>
    <property type="match status" value="1"/>
</dbReference>
<proteinExistence type="predicted"/>
<keyword evidence="1" id="KW-0067">ATP-binding</keyword>
<dbReference type="PANTHER" id="PTHR40084">
    <property type="entry name" value="PHOSPHOHYDROLASE, PHP FAMILY"/>
    <property type="match status" value="1"/>
</dbReference>
<dbReference type="Proteomes" id="UP000177230">
    <property type="component" value="Unassembled WGS sequence"/>
</dbReference>
<dbReference type="InterPro" id="IPR016195">
    <property type="entry name" value="Pol/histidinol_Pase-like"/>
</dbReference>
<sequence>MRFIADLHIHSKYSRATSQDMDLEHITEWAQYKGLGLLGSGDFTHPDWLKELRFKLESKDNGIYHYRGVDFMLTAEVCNLFTKDGKSRKIHNMIFAPSFEVVEQINRQLKRHADLSMDGRPIVNLYASRLVELVMGISPDCLVIPAHIWTPHFSLFGANFGFNSLEECYEDQAENIHVLETGLSSDPAMNWRLSELDRHSLISNSDAHSPSKLGREANVFDCDMDYKTICQALKRQDISRLLYTIEYLPEEGKYFHDGHRKCLSRLTPKEARDGGNDCPVCGKKLTIGVMHRIEELSDRPPGIKPANAIPFRHLVPLEEIIAMAFGLGTGTQTVLHEYHQLVKAFGNEFTVLLEATKAELNEVTNNKVADGIVRVRQGKVTITPGYDGEYGKLNIFDGDRRQSHKTNEPEEQLEIF</sequence>
<dbReference type="EMBL" id="MFFM01000025">
    <property type="protein sequence ID" value="OGF13150.1"/>
    <property type="molecule type" value="Genomic_DNA"/>
</dbReference>